<protein>
    <submittedName>
        <fullName evidence="2">Uncharacterized protein</fullName>
    </submittedName>
</protein>
<dbReference type="Proteomes" id="UP000032545">
    <property type="component" value="Unassembled WGS sequence"/>
</dbReference>
<feature type="compositionally biased region" description="Pro residues" evidence="1">
    <location>
        <begin position="32"/>
        <end position="42"/>
    </location>
</feature>
<proteinExistence type="predicted"/>
<dbReference type="AlphaFoldDB" id="A0A0D8B8Z1"/>
<reference evidence="2 3" key="2">
    <citation type="journal article" date="2016" name="Genome Announc.">
        <title>Permanent Draft Genome Sequences for Two Variants of Frankia sp. Strain CpI1, the First Frankia Strain Isolated from Root Nodules of Comptonia peregrina.</title>
        <authorList>
            <person name="Oshone R."/>
            <person name="Hurst S.G.IV."/>
            <person name="Abebe-Akele F."/>
            <person name="Simpson S."/>
            <person name="Morris K."/>
            <person name="Thomas W.K."/>
            <person name="Tisa L.S."/>
        </authorList>
    </citation>
    <scope>NUCLEOTIDE SEQUENCE [LARGE SCALE GENOMIC DNA]</scope>
    <source>
        <strain evidence="3">CpI1-S</strain>
    </source>
</reference>
<reference evidence="3" key="1">
    <citation type="submission" date="2015-02" db="EMBL/GenBank/DDBJ databases">
        <title>Draft Genome of Frankia sp. CpI1-S.</title>
        <authorList>
            <person name="Oshone R.T."/>
            <person name="Ngom M."/>
            <person name="Ghodhbane-Gtari F."/>
            <person name="Gtari M."/>
            <person name="Morris K."/>
            <person name="Thomas K."/>
            <person name="Sen A."/>
            <person name="Tisa L.S."/>
        </authorList>
    </citation>
    <scope>NUCLEOTIDE SEQUENCE [LARGE SCALE GENOMIC DNA]</scope>
    <source>
        <strain evidence="3">CpI1-S</strain>
    </source>
</reference>
<keyword evidence="3" id="KW-1185">Reference proteome</keyword>
<dbReference type="PATRIC" id="fig|1502723.3.peg.6659"/>
<organism evidence="2 3">
    <name type="scientific">Frankia torreyi</name>
    <dbReference type="NCBI Taxonomy" id="1856"/>
    <lineage>
        <taxon>Bacteria</taxon>
        <taxon>Bacillati</taxon>
        <taxon>Actinomycetota</taxon>
        <taxon>Actinomycetes</taxon>
        <taxon>Frankiales</taxon>
        <taxon>Frankiaceae</taxon>
        <taxon>Frankia</taxon>
    </lineage>
</organism>
<evidence type="ECO:0000256" key="1">
    <source>
        <dbReference type="SAM" id="MobiDB-lite"/>
    </source>
</evidence>
<dbReference type="RefSeq" id="WP_044888301.1">
    <property type="nucleotide sequence ID" value="NZ_JYFN01000082.1"/>
</dbReference>
<accession>A0A0D8B8Z1</accession>
<evidence type="ECO:0000313" key="3">
    <source>
        <dbReference type="Proteomes" id="UP000032545"/>
    </source>
</evidence>
<name>A0A0D8B8Z1_9ACTN</name>
<gene>
    <name evidence="2" type="ORF">FF36_05872</name>
</gene>
<feature type="region of interest" description="Disordered" evidence="1">
    <location>
        <begin position="1"/>
        <end position="66"/>
    </location>
</feature>
<dbReference type="EMBL" id="JYFN01000082">
    <property type="protein sequence ID" value="KJE19842.1"/>
    <property type="molecule type" value="Genomic_DNA"/>
</dbReference>
<sequence length="66" mass="6989">MGVPTDLPASGLPLEAPDADAAEQAREVRPPTGAPPVPPAPPSEADEFDVVEQSIVVETDEDDYYR</sequence>
<comment type="caution">
    <text evidence="2">The sequence shown here is derived from an EMBL/GenBank/DDBJ whole genome shotgun (WGS) entry which is preliminary data.</text>
</comment>
<evidence type="ECO:0000313" key="2">
    <source>
        <dbReference type="EMBL" id="KJE19842.1"/>
    </source>
</evidence>